<feature type="chain" id="PRO_5045170121" evidence="1">
    <location>
        <begin position="28"/>
        <end position="403"/>
    </location>
</feature>
<feature type="signal peptide" evidence="1">
    <location>
        <begin position="1"/>
        <end position="27"/>
    </location>
</feature>
<sequence>MASEIRRSARWLLSFSALLVTSTLSHANPLADYCITKQGQKPPPVKFEHPVNSPQQPPETIEIEFTVKNDLYRLRSERSDVTLYDAANQTLGKVIARQRDGGSIEHLQLVAEDLLWIKGSKMDYLVRLDLKQSPIRFGALEAIDLTPKPYSKIEKFFFAPDYRSHGQYSWVLNRLFITGHRTTLFGTADPVATEWVNGQAKPLPEELYDTELDTELPQLNGVLFRGRGVQGDELEAYNKAVFYDGVKATRLLEGYLDKEVKYRGWSVHIAPISKRVFLSNANGNKPFLVELKASSKEIMLPNNLSAGFGVYELPEKRWLLLAGYQDLAIEIDNEWRSIIHVTPPSKITRISTSSLFTEINEIVITIDNQQTKNGTNYFLVNSSSKTNCFATLDPDKPIELKVE</sequence>
<protein>
    <submittedName>
        <fullName evidence="2">Uncharacterized protein</fullName>
    </submittedName>
</protein>
<keyword evidence="3" id="KW-1185">Reference proteome</keyword>
<evidence type="ECO:0000256" key="1">
    <source>
        <dbReference type="SAM" id="SignalP"/>
    </source>
</evidence>
<keyword evidence="1" id="KW-0732">Signal</keyword>
<dbReference type="EMBL" id="JANIBJ010000001">
    <property type="protein sequence ID" value="MCQ8102683.1"/>
    <property type="molecule type" value="Genomic_DNA"/>
</dbReference>
<reference evidence="2 3" key="1">
    <citation type="submission" date="2022-07" db="EMBL/GenBank/DDBJ databases">
        <title>Methylomonas rivi sp. nov., Methylomonas rosea sp. nov., Methylomonas aureus sp. nov. and Methylomonas subterranea sp. nov., four novel methanotrophs isolated from a freshwater creek and the deep terrestrial subsurface.</title>
        <authorList>
            <person name="Abin C."/>
            <person name="Sankaranarayanan K."/>
            <person name="Garner C."/>
            <person name="Sindelar R."/>
            <person name="Kotary K."/>
            <person name="Garner R."/>
            <person name="Barclay S."/>
            <person name="Lawson P."/>
            <person name="Krumholz L."/>
        </authorList>
    </citation>
    <scope>NUCLEOTIDE SEQUENCE [LARGE SCALE GENOMIC DNA]</scope>
    <source>
        <strain evidence="2 3">SURF-2</strain>
    </source>
</reference>
<gene>
    <name evidence="2" type="ORF">NP590_01090</name>
</gene>
<organism evidence="2 3">
    <name type="scientific">Methylomonas subterranea</name>
    <dbReference type="NCBI Taxonomy" id="2952225"/>
    <lineage>
        <taxon>Bacteria</taxon>
        <taxon>Pseudomonadati</taxon>
        <taxon>Pseudomonadota</taxon>
        <taxon>Gammaproteobacteria</taxon>
        <taxon>Methylococcales</taxon>
        <taxon>Methylococcaceae</taxon>
        <taxon>Methylomonas</taxon>
    </lineage>
</organism>
<evidence type="ECO:0000313" key="2">
    <source>
        <dbReference type="EMBL" id="MCQ8102683.1"/>
    </source>
</evidence>
<comment type="caution">
    <text evidence="2">The sequence shown here is derived from an EMBL/GenBank/DDBJ whole genome shotgun (WGS) entry which is preliminary data.</text>
</comment>
<dbReference type="RefSeq" id="WP_256600290.1">
    <property type="nucleotide sequence ID" value="NZ_JANIBJ010000001.1"/>
</dbReference>
<proteinExistence type="predicted"/>
<evidence type="ECO:0000313" key="3">
    <source>
        <dbReference type="Proteomes" id="UP001524499"/>
    </source>
</evidence>
<name>A0ABT1TB60_9GAMM</name>
<accession>A0ABT1TB60</accession>
<dbReference type="Proteomes" id="UP001524499">
    <property type="component" value="Unassembled WGS sequence"/>
</dbReference>